<gene>
    <name evidence="2" type="ORF">CAL65_15410</name>
</gene>
<evidence type="ECO:0000256" key="1">
    <source>
        <dbReference type="SAM" id="Phobius"/>
    </source>
</evidence>
<organism evidence="2 3">
    <name type="scientific">Alkalilimnicola ehrlichii</name>
    <dbReference type="NCBI Taxonomy" id="351052"/>
    <lineage>
        <taxon>Bacteria</taxon>
        <taxon>Pseudomonadati</taxon>
        <taxon>Pseudomonadota</taxon>
        <taxon>Gammaproteobacteria</taxon>
        <taxon>Chromatiales</taxon>
        <taxon>Ectothiorhodospiraceae</taxon>
        <taxon>Alkalilimnicola</taxon>
    </lineage>
</organism>
<dbReference type="OrthoDB" id="7067963at2"/>
<keyword evidence="1" id="KW-0472">Membrane</keyword>
<dbReference type="EMBL" id="NFZW01000016">
    <property type="protein sequence ID" value="RFA34420.1"/>
    <property type="molecule type" value="Genomic_DNA"/>
</dbReference>
<feature type="transmembrane region" description="Helical" evidence="1">
    <location>
        <begin position="130"/>
        <end position="149"/>
    </location>
</feature>
<protein>
    <submittedName>
        <fullName evidence="2">Uncharacterized protein</fullName>
    </submittedName>
</protein>
<keyword evidence="1" id="KW-1133">Transmembrane helix</keyword>
<accession>A0A3E0WN68</accession>
<reference evidence="3" key="1">
    <citation type="submission" date="2017-05" db="EMBL/GenBank/DDBJ databases">
        <authorList>
            <person name="Sharma S."/>
            <person name="Sidhu C."/>
            <person name="Pinnaka A.K."/>
        </authorList>
    </citation>
    <scope>NUCLEOTIDE SEQUENCE [LARGE SCALE GENOMIC DNA]</scope>
    <source>
        <strain evidence="3">AK93</strain>
    </source>
</reference>
<keyword evidence="1" id="KW-0812">Transmembrane</keyword>
<proteinExistence type="predicted"/>
<keyword evidence="3" id="KW-1185">Reference proteome</keyword>
<feature type="transmembrane region" description="Helical" evidence="1">
    <location>
        <begin position="161"/>
        <end position="185"/>
    </location>
</feature>
<feature type="transmembrane region" description="Helical" evidence="1">
    <location>
        <begin position="215"/>
        <end position="235"/>
    </location>
</feature>
<name>A0A3E0WN68_9GAMM</name>
<sequence>MTVSAKFEEKHAFVLCPKYAGRLWDILEQACGPTTAEASCADGIQRTFTSRDQLTSYENPRARSVNSLTFSARDEEFERRASITLGARYSSSIVVSIDGPEDVVVSAKNTLGEVFDGIKPWYSPISRIDFFYLVLAVVFFAFTVLNLTVSGGSGESQPVEVGRAILVTAAVIAVFAGLAALVWILNMLRTRFFPIAVFALGQGQGRYELDEKVRWVVIVGIAVSVVASLVVSVLLR</sequence>
<evidence type="ECO:0000313" key="2">
    <source>
        <dbReference type="EMBL" id="RFA34420.1"/>
    </source>
</evidence>
<dbReference type="Proteomes" id="UP000256763">
    <property type="component" value="Unassembled WGS sequence"/>
</dbReference>
<comment type="caution">
    <text evidence="2">The sequence shown here is derived from an EMBL/GenBank/DDBJ whole genome shotgun (WGS) entry which is preliminary data.</text>
</comment>
<evidence type="ECO:0000313" key="3">
    <source>
        <dbReference type="Proteomes" id="UP000256763"/>
    </source>
</evidence>
<dbReference type="AlphaFoldDB" id="A0A3E0WN68"/>
<dbReference type="RefSeq" id="WP_116303018.1">
    <property type="nucleotide sequence ID" value="NZ_NFZV01000016.1"/>
</dbReference>